<organism evidence="4 5">
    <name type="scientific">Albimonas pacifica</name>
    <dbReference type="NCBI Taxonomy" id="1114924"/>
    <lineage>
        <taxon>Bacteria</taxon>
        <taxon>Pseudomonadati</taxon>
        <taxon>Pseudomonadota</taxon>
        <taxon>Alphaproteobacteria</taxon>
        <taxon>Rhodobacterales</taxon>
        <taxon>Paracoccaceae</taxon>
        <taxon>Albimonas</taxon>
    </lineage>
</organism>
<evidence type="ECO:0000259" key="3">
    <source>
        <dbReference type="Pfam" id="PF13360"/>
    </source>
</evidence>
<dbReference type="InterPro" id="IPR015943">
    <property type="entry name" value="WD40/YVTN_repeat-like_dom_sf"/>
</dbReference>
<keyword evidence="5" id="KW-1185">Reference proteome</keyword>
<dbReference type="InterPro" id="IPR002372">
    <property type="entry name" value="PQQ_rpt_dom"/>
</dbReference>
<feature type="chain" id="PRO_5011509975" evidence="2">
    <location>
        <begin position="18"/>
        <end position="431"/>
    </location>
</feature>
<evidence type="ECO:0000256" key="2">
    <source>
        <dbReference type="SAM" id="SignalP"/>
    </source>
</evidence>
<dbReference type="PANTHER" id="PTHR34512">
    <property type="entry name" value="CELL SURFACE PROTEIN"/>
    <property type="match status" value="1"/>
</dbReference>
<dbReference type="AlphaFoldDB" id="A0A1I3H3G1"/>
<name>A0A1I3H3G1_9RHOB</name>
<protein>
    <submittedName>
        <fullName evidence="4">Outer membrane protein assembly factor BamB, contains PQQ-like beta-propeller repeat</fullName>
    </submittedName>
</protein>
<evidence type="ECO:0000256" key="1">
    <source>
        <dbReference type="SAM" id="MobiDB-lite"/>
    </source>
</evidence>
<sequence length="431" mass="44139">MMRPVLLTALMAAMAVAGCSDDEDVRLPGERIPIRAAAEAAPPAATPRPLPPVQGAEEWTHRGGGAQRSGGRLEAPASLSLAWRVSAGAGADERIPMAGPVIADGTVFVRDGETGVEAFTTSGSRKWSVDLTPEDEDGDAGYGGGLAYADGKLYVTDGFGQLTALDAAGGEVLWTVQGAAPYRAAPTVRGGMVVAVNRADVAAGFDAATGEKRWEIQTGLSNAGNLGGAAPGLATDVAVLPFGSGELMMVRTAPGFRVWTATLVSLGKSSGLSAFSDVTSDPVLAPGPVVIAGNAAGALALFDGRNGRRVWQRDFGSLSPVWAAGETLYAVTTQPAVVRLDMQTGATLWRTELEAREDADDATTRIVYGGPVLAGDRVLITSSDGRLLSFDAQTGAPGQAIEMPGGSRTGPAVAGGTVYVLTDEGELLAYR</sequence>
<dbReference type="EMBL" id="FOQH01000005">
    <property type="protein sequence ID" value="SFI30092.1"/>
    <property type="molecule type" value="Genomic_DNA"/>
</dbReference>
<gene>
    <name evidence="4" type="ORF">SAMN05216258_105476</name>
</gene>
<reference evidence="4 5" key="1">
    <citation type="submission" date="2016-10" db="EMBL/GenBank/DDBJ databases">
        <authorList>
            <person name="de Groot N.N."/>
        </authorList>
    </citation>
    <scope>NUCLEOTIDE SEQUENCE [LARGE SCALE GENOMIC DNA]</scope>
    <source>
        <strain evidence="4 5">CGMCC 1.11030</strain>
    </source>
</reference>
<evidence type="ECO:0000313" key="5">
    <source>
        <dbReference type="Proteomes" id="UP000199377"/>
    </source>
</evidence>
<accession>A0A1I3H3G1</accession>
<proteinExistence type="predicted"/>
<evidence type="ECO:0000313" key="4">
    <source>
        <dbReference type="EMBL" id="SFI30092.1"/>
    </source>
</evidence>
<feature type="region of interest" description="Disordered" evidence="1">
    <location>
        <begin position="37"/>
        <end position="72"/>
    </location>
</feature>
<dbReference type="Gene3D" id="2.130.10.10">
    <property type="entry name" value="YVTN repeat-like/Quinoprotein amine dehydrogenase"/>
    <property type="match status" value="1"/>
</dbReference>
<dbReference type="Pfam" id="PF13360">
    <property type="entry name" value="PQQ_2"/>
    <property type="match status" value="1"/>
</dbReference>
<dbReference type="RefSeq" id="WP_092860279.1">
    <property type="nucleotide sequence ID" value="NZ_FOQH01000005.1"/>
</dbReference>
<dbReference type="SUPFAM" id="SSF50998">
    <property type="entry name" value="Quinoprotein alcohol dehydrogenase-like"/>
    <property type="match status" value="2"/>
</dbReference>
<dbReference type="OrthoDB" id="5290752at2"/>
<dbReference type="SMART" id="SM00564">
    <property type="entry name" value="PQQ"/>
    <property type="match status" value="6"/>
</dbReference>
<feature type="signal peptide" evidence="2">
    <location>
        <begin position="1"/>
        <end position="17"/>
    </location>
</feature>
<dbReference type="InterPro" id="IPR011047">
    <property type="entry name" value="Quinoprotein_ADH-like_sf"/>
</dbReference>
<keyword evidence="2" id="KW-0732">Signal</keyword>
<dbReference type="PANTHER" id="PTHR34512:SF30">
    <property type="entry name" value="OUTER MEMBRANE PROTEIN ASSEMBLY FACTOR BAMB"/>
    <property type="match status" value="1"/>
</dbReference>
<dbReference type="STRING" id="1114924.SAMN05216258_105476"/>
<feature type="domain" description="Pyrrolo-quinoline quinone repeat" evidence="3">
    <location>
        <begin position="116"/>
        <end position="351"/>
    </location>
</feature>
<dbReference type="Proteomes" id="UP000199377">
    <property type="component" value="Unassembled WGS sequence"/>
</dbReference>
<dbReference type="PROSITE" id="PS51257">
    <property type="entry name" value="PROKAR_LIPOPROTEIN"/>
    <property type="match status" value="1"/>
</dbReference>
<dbReference type="InterPro" id="IPR018391">
    <property type="entry name" value="PQQ_b-propeller_rpt"/>
</dbReference>